<dbReference type="Pfam" id="PF01869">
    <property type="entry name" value="BcrAD_BadFG"/>
    <property type="match status" value="1"/>
</dbReference>
<dbReference type="Gene3D" id="3.30.420.40">
    <property type="match status" value="2"/>
</dbReference>
<evidence type="ECO:0000313" key="3">
    <source>
        <dbReference type="Proteomes" id="UP000614811"/>
    </source>
</evidence>
<comment type="caution">
    <text evidence="2">The sequence shown here is derived from an EMBL/GenBank/DDBJ whole genome shotgun (WGS) entry which is preliminary data.</text>
</comment>
<keyword evidence="3" id="KW-1185">Reference proteome</keyword>
<reference evidence="2" key="1">
    <citation type="journal article" date="2014" name="Int. J. Syst. Evol. Microbiol.">
        <title>Complete genome sequence of Corynebacterium casei LMG S-19264T (=DSM 44701T), isolated from a smear-ripened cheese.</title>
        <authorList>
            <consortium name="US DOE Joint Genome Institute (JGI-PGF)"/>
            <person name="Walter F."/>
            <person name="Albersmeier A."/>
            <person name="Kalinowski J."/>
            <person name="Ruckert C."/>
        </authorList>
    </citation>
    <scope>NUCLEOTIDE SEQUENCE</scope>
    <source>
        <strain evidence="2">KCTC 12711</strain>
    </source>
</reference>
<dbReference type="CDD" id="cd24082">
    <property type="entry name" value="ASKHA_NBD_GspK-like"/>
    <property type="match status" value="1"/>
</dbReference>
<dbReference type="PANTHER" id="PTHR43190">
    <property type="entry name" value="N-ACETYL-D-GLUCOSAMINE KINASE"/>
    <property type="match status" value="1"/>
</dbReference>
<dbReference type="AlphaFoldDB" id="A0A918VHX5"/>
<dbReference type="PANTHER" id="PTHR43190:SF3">
    <property type="entry name" value="N-ACETYL-D-GLUCOSAMINE KINASE"/>
    <property type="match status" value="1"/>
</dbReference>
<proteinExistence type="predicted"/>
<dbReference type="EMBL" id="BMXA01000001">
    <property type="protein sequence ID" value="GGZ98072.1"/>
    <property type="molecule type" value="Genomic_DNA"/>
</dbReference>
<organism evidence="2 3">
    <name type="scientific">Arenicella chitinivorans</name>
    <dbReference type="NCBI Taxonomy" id="1329800"/>
    <lineage>
        <taxon>Bacteria</taxon>
        <taxon>Pseudomonadati</taxon>
        <taxon>Pseudomonadota</taxon>
        <taxon>Gammaproteobacteria</taxon>
        <taxon>Arenicellales</taxon>
        <taxon>Arenicellaceae</taxon>
        <taxon>Arenicella</taxon>
    </lineage>
</organism>
<gene>
    <name evidence="2" type="primary">nagK</name>
    <name evidence="2" type="ORF">GCM10008090_03040</name>
</gene>
<name>A0A918VHX5_9GAMM</name>
<feature type="domain" description="ATPase BadF/BadG/BcrA/BcrD type" evidence="1">
    <location>
        <begin position="15"/>
        <end position="292"/>
    </location>
</feature>
<evidence type="ECO:0000313" key="2">
    <source>
        <dbReference type="EMBL" id="GGZ98072.1"/>
    </source>
</evidence>
<dbReference type="InterPro" id="IPR002731">
    <property type="entry name" value="ATPase_BadF"/>
</dbReference>
<dbReference type="Proteomes" id="UP000614811">
    <property type="component" value="Unassembled WGS sequence"/>
</dbReference>
<sequence>MTQANILDPLPSLYIGIDGGGSKCKAKLVSDDAKFVGVGISGRANPVHGMETTLESIVDSAHKALADADLPRRALRNVIAGIGLAGVNLPSLFEQVNNWPHPFKEMHLTTDLHIACLGAHAWQDGSVIISGTGSCGISMIDGKTKMYGAHGFPLGDQGSGAWLGWKAIVAALLASDDLGPATVLTDRICDYLGARPRGIADAMANQPPKEFAKLASIVFTEAKSGDAVAVSILEEGVSYLDSMARKILTDNPGRLSLLGGLRSEITPWLAEDVKNTLSDPIHAPEDGAIHFAKTESANANKKAG</sequence>
<evidence type="ECO:0000259" key="1">
    <source>
        <dbReference type="Pfam" id="PF01869"/>
    </source>
</evidence>
<dbReference type="InterPro" id="IPR052519">
    <property type="entry name" value="Euk-type_GlcNAc_Kinase"/>
</dbReference>
<reference evidence="2" key="2">
    <citation type="submission" date="2020-09" db="EMBL/GenBank/DDBJ databases">
        <authorList>
            <person name="Sun Q."/>
            <person name="Kim S."/>
        </authorList>
    </citation>
    <scope>NUCLEOTIDE SEQUENCE</scope>
    <source>
        <strain evidence="2">KCTC 12711</strain>
    </source>
</reference>
<dbReference type="SUPFAM" id="SSF53067">
    <property type="entry name" value="Actin-like ATPase domain"/>
    <property type="match status" value="2"/>
</dbReference>
<dbReference type="NCBIfam" id="NF046058">
    <property type="entry name" value="NagK_SO3507"/>
    <property type="match status" value="1"/>
</dbReference>
<accession>A0A918VHX5</accession>
<protein>
    <submittedName>
        <fullName evidence="2">ATPase</fullName>
    </submittedName>
</protein>
<dbReference type="InterPro" id="IPR043129">
    <property type="entry name" value="ATPase_NBD"/>
</dbReference>